<dbReference type="InterPro" id="IPR036916">
    <property type="entry name" value="Sda_sf"/>
</dbReference>
<protein>
    <submittedName>
        <fullName evidence="1">Sporulation histidine kinase inhibitor Sda</fullName>
    </submittedName>
</protein>
<dbReference type="AlphaFoldDB" id="A0A3M8CTS6"/>
<proteinExistence type="predicted"/>
<organism evidence="1 2">
    <name type="scientific">Brevibacillus fluminis</name>
    <dbReference type="NCBI Taxonomy" id="511487"/>
    <lineage>
        <taxon>Bacteria</taxon>
        <taxon>Bacillati</taxon>
        <taxon>Bacillota</taxon>
        <taxon>Bacilli</taxon>
        <taxon>Bacillales</taxon>
        <taxon>Paenibacillaceae</taxon>
        <taxon>Brevibacillus</taxon>
    </lineage>
</organism>
<dbReference type="Gene3D" id="1.10.287.1100">
    <property type="entry name" value="Sporulation inhibitor A"/>
    <property type="match status" value="1"/>
</dbReference>
<keyword evidence="2" id="KW-1185">Reference proteome</keyword>
<comment type="caution">
    <text evidence="1">The sequence shown here is derived from an EMBL/GenBank/DDBJ whole genome shotgun (WGS) entry which is preliminary data.</text>
</comment>
<dbReference type="OrthoDB" id="2933732at2"/>
<evidence type="ECO:0000313" key="2">
    <source>
        <dbReference type="Proteomes" id="UP000271031"/>
    </source>
</evidence>
<dbReference type="Pfam" id="PF08970">
    <property type="entry name" value="Sda"/>
    <property type="match status" value="1"/>
</dbReference>
<gene>
    <name evidence="1" type="ORF">EDM56_29665</name>
</gene>
<dbReference type="EMBL" id="RHHQ01000029">
    <property type="protein sequence ID" value="RNB79206.1"/>
    <property type="molecule type" value="Genomic_DNA"/>
</dbReference>
<dbReference type="RefSeq" id="WP_122921531.1">
    <property type="nucleotide sequence ID" value="NZ_RHHQ01000029.1"/>
</dbReference>
<sequence length="45" mass="5333">MRYLSDQMLLEVYRRAVSLQLESDFINLIYEELVRRSLVDALVTA</sequence>
<accession>A0A3M8CTS6</accession>
<name>A0A3M8CTS6_9BACL</name>
<dbReference type="Proteomes" id="UP000271031">
    <property type="component" value="Unassembled WGS sequence"/>
</dbReference>
<dbReference type="InterPro" id="IPR015064">
    <property type="entry name" value="Sda"/>
</dbReference>
<reference evidence="1 2" key="1">
    <citation type="submission" date="2018-10" db="EMBL/GenBank/DDBJ databases">
        <title>Phylogenomics of Brevibacillus.</title>
        <authorList>
            <person name="Dunlap C."/>
        </authorList>
    </citation>
    <scope>NUCLEOTIDE SEQUENCE [LARGE SCALE GENOMIC DNA]</scope>
    <source>
        <strain evidence="1 2">JCM 15716</strain>
    </source>
</reference>
<evidence type="ECO:0000313" key="1">
    <source>
        <dbReference type="EMBL" id="RNB79206.1"/>
    </source>
</evidence>
<dbReference type="SUPFAM" id="SSF100985">
    <property type="entry name" value="Sporulation inhibitor Sda"/>
    <property type="match status" value="1"/>
</dbReference>